<organism evidence="2 3">
    <name type="scientific">Streptomyces luteosporeus</name>
    <dbReference type="NCBI Taxonomy" id="173856"/>
    <lineage>
        <taxon>Bacteria</taxon>
        <taxon>Bacillati</taxon>
        <taxon>Actinomycetota</taxon>
        <taxon>Actinomycetes</taxon>
        <taxon>Kitasatosporales</taxon>
        <taxon>Streptomycetaceae</taxon>
        <taxon>Streptomyces</taxon>
    </lineage>
</organism>
<name>A0ABN3U510_9ACTN</name>
<evidence type="ECO:0000256" key="1">
    <source>
        <dbReference type="SAM" id="MobiDB-lite"/>
    </source>
</evidence>
<protein>
    <submittedName>
        <fullName evidence="2">Uncharacterized protein</fullName>
    </submittedName>
</protein>
<gene>
    <name evidence="2" type="ORF">GCM10010315_55340</name>
</gene>
<dbReference type="EMBL" id="BAAASL010000027">
    <property type="protein sequence ID" value="GAA2724771.1"/>
    <property type="molecule type" value="Genomic_DNA"/>
</dbReference>
<sequence>MFPEAEVADFLRTTELEPAERAALDQGVTVRRGQGYTLRVTAPAVHRRLLARCQPLDGGHGVPAVPAQRKARREYETRVSALTP</sequence>
<evidence type="ECO:0000313" key="3">
    <source>
        <dbReference type="Proteomes" id="UP001500886"/>
    </source>
</evidence>
<accession>A0ABN3U510</accession>
<reference evidence="2 3" key="1">
    <citation type="journal article" date="2019" name="Int. J. Syst. Evol. Microbiol.">
        <title>The Global Catalogue of Microorganisms (GCM) 10K type strain sequencing project: providing services to taxonomists for standard genome sequencing and annotation.</title>
        <authorList>
            <consortium name="The Broad Institute Genomics Platform"/>
            <consortium name="The Broad Institute Genome Sequencing Center for Infectious Disease"/>
            <person name="Wu L."/>
            <person name="Ma J."/>
        </authorList>
    </citation>
    <scope>NUCLEOTIDE SEQUENCE [LARGE SCALE GENOMIC DNA]</scope>
    <source>
        <strain evidence="2 3">JCM 4542</strain>
    </source>
</reference>
<evidence type="ECO:0000313" key="2">
    <source>
        <dbReference type="EMBL" id="GAA2724771.1"/>
    </source>
</evidence>
<proteinExistence type="predicted"/>
<comment type="caution">
    <text evidence="2">The sequence shown here is derived from an EMBL/GenBank/DDBJ whole genome shotgun (WGS) entry which is preliminary data.</text>
</comment>
<keyword evidence="3" id="KW-1185">Reference proteome</keyword>
<dbReference type="Proteomes" id="UP001500886">
    <property type="component" value="Unassembled WGS sequence"/>
</dbReference>
<feature type="region of interest" description="Disordered" evidence="1">
    <location>
        <begin position="61"/>
        <end position="84"/>
    </location>
</feature>
<dbReference type="RefSeq" id="WP_344439195.1">
    <property type="nucleotide sequence ID" value="NZ_BAAASL010000027.1"/>
</dbReference>